<dbReference type="GO" id="GO:0004523">
    <property type="term" value="F:RNA-DNA hybrid ribonuclease activity"/>
    <property type="evidence" value="ECO:0007669"/>
    <property type="project" value="InterPro"/>
</dbReference>
<dbReference type="AlphaFoldDB" id="A0A6J6AW90"/>
<name>A0A6J6AW90_9ZZZZ</name>
<dbReference type="InterPro" id="IPR013078">
    <property type="entry name" value="His_Pase_superF_clade-1"/>
</dbReference>
<accession>A0A6J6AW90</accession>
<dbReference type="Pfam" id="PF13456">
    <property type="entry name" value="RVT_3"/>
    <property type="match status" value="1"/>
</dbReference>
<gene>
    <name evidence="2" type="ORF">UFOPK1410_00008</name>
    <name evidence="3" type="ORF">UFOPK1855_00334</name>
</gene>
<feature type="domain" description="RNase H type-1" evidence="1">
    <location>
        <begin position="3"/>
        <end position="135"/>
    </location>
</feature>
<dbReference type="CDD" id="cd09279">
    <property type="entry name" value="RNase_HI_like"/>
    <property type="match status" value="1"/>
</dbReference>
<dbReference type="CDD" id="cd07067">
    <property type="entry name" value="HP_PGM_like"/>
    <property type="match status" value="1"/>
</dbReference>
<proteinExistence type="predicted"/>
<organism evidence="2">
    <name type="scientific">freshwater metagenome</name>
    <dbReference type="NCBI Taxonomy" id="449393"/>
    <lineage>
        <taxon>unclassified sequences</taxon>
        <taxon>metagenomes</taxon>
        <taxon>ecological metagenomes</taxon>
    </lineage>
</organism>
<dbReference type="EMBL" id="CAEZSH010000001">
    <property type="protein sequence ID" value="CAB4530765.1"/>
    <property type="molecule type" value="Genomic_DNA"/>
</dbReference>
<dbReference type="Pfam" id="PF00300">
    <property type="entry name" value="His_Phos_1"/>
    <property type="match status" value="1"/>
</dbReference>
<dbReference type="GO" id="GO:0003676">
    <property type="term" value="F:nucleic acid binding"/>
    <property type="evidence" value="ECO:0007669"/>
    <property type="project" value="InterPro"/>
</dbReference>
<dbReference type="EMBL" id="CAEZUW010000036">
    <property type="protein sequence ID" value="CAB4609705.1"/>
    <property type="molecule type" value="Genomic_DNA"/>
</dbReference>
<dbReference type="SUPFAM" id="SSF53254">
    <property type="entry name" value="Phosphoglycerate mutase-like"/>
    <property type="match status" value="1"/>
</dbReference>
<dbReference type="InterPro" id="IPR012337">
    <property type="entry name" value="RNaseH-like_sf"/>
</dbReference>
<dbReference type="InterPro" id="IPR029033">
    <property type="entry name" value="His_PPase_superfam"/>
</dbReference>
<protein>
    <submittedName>
        <fullName evidence="2">Unannotated protein</fullName>
    </submittedName>
</protein>
<dbReference type="InterPro" id="IPR050275">
    <property type="entry name" value="PGM_Phosphatase"/>
</dbReference>
<evidence type="ECO:0000259" key="1">
    <source>
        <dbReference type="PROSITE" id="PS50879"/>
    </source>
</evidence>
<dbReference type="GO" id="GO:0005737">
    <property type="term" value="C:cytoplasm"/>
    <property type="evidence" value="ECO:0007669"/>
    <property type="project" value="TreeGrafter"/>
</dbReference>
<dbReference type="PROSITE" id="PS50879">
    <property type="entry name" value="RNASE_H_1"/>
    <property type="match status" value="1"/>
</dbReference>
<dbReference type="PANTHER" id="PTHR48100:SF1">
    <property type="entry name" value="HISTIDINE PHOSPHATASE FAMILY PROTEIN-RELATED"/>
    <property type="match status" value="1"/>
</dbReference>
<sequence>MSKPDALIIEADGGSRGNPGPSGSGAIVVDAATGLVIREISEFIGIATNNVAEYRALKAALEEVHRINPLAKVRVRMDSKLVIEQMSGNWKIKHPDMRALAIEVQQLTAGLNISYEWIPREENSRADALANKAMDETGNAIVDTTVNPIPAMVAEFNGELPSSVRAPGHVTEPLTTLVLIRHGRTHLTETKRISGSGGENPGLSQLGRQDAHHVSIELAKMGTSGPYAHIEPISAIISSPIQRAVDTANILSNAVHRSVSLEQDIQEISFGEWDGHTNEEVAEQWPELFEQWRGSYTVSPPKGESLEAFDNRVMAGLDRILAEYAGKTVAVVAHVMPIRGIIRAAIGGGIESYWNQQVAPCSITILRLWGKQATEVVTINATHHLA</sequence>
<evidence type="ECO:0000313" key="2">
    <source>
        <dbReference type="EMBL" id="CAB4530765.1"/>
    </source>
</evidence>
<dbReference type="PANTHER" id="PTHR48100">
    <property type="entry name" value="BROAD-SPECIFICITY PHOSPHATASE YOR283W-RELATED"/>
    <property type="match status" value="1"/>
</dbReference>
<dbReference type="SMART" id="SM00855">
    <property type="entry name" value="PGAM"/>
    <property type="match status" value="1"/>
</dbReference>
<dbReference type="SUPFAM" id="SSF53098">
    <property type="entry name" value="Ribonuclease H-like"/>
    <property type="match status" value="1"/>
</dbReference>
<dbReference type="Gene3D" id="3.40.50.1240">
    <property type="entry name" value="Phosphoglycerate mutase-like"/>
    <property type="match status" value="1"/>
</dbReference>
<evidence type="ECO:0000313" key="3">
    <source>
        <dbReference type="EMBL" id="CAB4609705.1"/>
    </source>
</evidence>
<dbReference type="InterPro" id="IPR002156">
    <property type="entry name" value="RNaseH_domain"/>
</dbReference>
<dbReference type="InterPro" id="IPR036397">
    <property type="entry name" value="RNaseH_sf"/>
</dbReference>
<dbReference type="NCBIfam" id="NF005567">
    <property type="entry name" value="PRK07238.1"/>
    <property type="match status" value="1"/>
</dbReference>
<dbReference type="Gene3D" id="3.30.420.10">
    <property type="entry name" value="Ribonuclease H-like superfamily/Ribonuclease H"/>
    <property type="match status" value="1"/>
</dbReference>
<dbReference type="GO" id="GO:0016791">
    <property type="term" value="F:phosphatase activity"/>
    <property type="evidence" value="ECO:0007669"/>
    <property type="project" value="TreeGrafter"/>
</dbReference>
<reference evidence="2" key="1">
    <citation type="submission" date="2020-05" db="EMBL/GenBank/DDBJ databases">
        <authorList>
            <person name="Chiriac C."/>
            <person name="Salcher M."/>
            <person name="Ghai R."/>
            <person name="Kavagutti S V."/>
        </authorList>
    </citation>
    <scope>NUCLEOTIDE SEQUENCE</scope>
</reference>